<reference evidence="3 4" key="1">
    <citation type="submission" date="2019-04" db="EMBL/GenBank/DDBJ databases">
        <title>Lewinella litorea sp. nov., isolated from a marine sand.</title>
        <authorList>
            <person name="Yoon J.-H."/>
        </authorList>
    </citation>
    <scope>NUCLEOTIDE SEQUENCE [LARGE SCALE GENOMIC DNA]</scope>
    <source>
        <strain evidence="3 4">HSMS-39</strain>
    </source>
</reference>
<dbReference type="AlphaFoldDB" id="A0A4S4NKH3"/>
<feature type="domain" description="UspA" evidence="2">
    <location>
        <begin position="231"/>
        <end position="283"/>
    </location>
</feature>
<dbReference type="OrthoDB" id="9788959at2"/>
<dbReference type="CDD" id="cd00293">
    <property type="entry name" value="USP-like"/>
    <property type="match status" value="2"/>
</dbReference>
<dbReference type="Proteomes" id="UP000308528">
    <property type="component" value="Unassembled WGS sequence"/>
</dbReference>
<proteinExistence type="inferred from homology"/>
<comment type="caution">
    <text evidence="3">The sequence shown here is derived from an EMBL/GenBank/DDBJ whole genome shotgun (WGS) entry which is preliminary data.</text>
</comment>
<keyword evidence="4" id="KW-1185">Reference proteome</keyword>
<dbReference type="RefSeq" id="WP_136457425.1">
    <property type="nucleotide sequence ID" value="NZ_SRSF01000002.1"/>
</dbReference>
<dbReference type="EMBL" id="SRSF01000002">
    <property type="protein sequence ID" value="THH40299.1"/>
    <property type="molecule type" value="Genomic_DNA"/>
</dbReference>
<dbReference type="PANTHER" id="PTHR46268">
    <property type="entry name" value="STRESS RESPONSE PROTEIN NHAX"/>
    <property type="match status" value="1"/>
</dbReference>
<sequence length="289" mass="31844">MKRIIVPVDFSPTSAAATRFGTHLAETMKMDLTVLHVYDTRLSTSQTISTRAKAREQERMEDQLDKFTRRNVEPVLATFQGRLDVLPAVKSMALEGRAARKILRISKAADVGLIVMGGVGAGAGLHPPGAFGSVASRVALRGGCPVILIPKDYGAPPVERLALAFNSVNDVRYMRGFTQKIVRALHPEVRFVHVNAGSKAGTPEQQEEFRKLADEPGFPSRTYQLDFLGPGPVVKQLLTYTEEEEIDLLILGGERRGFLERLLIPAHLRPLVHRCTVPVLIIPFQSYAL</sequence>
<name>A0A4S4NKH3_9BACT</name>
<organism evidence="3 4">
    <name type="scientific">Neolewinella litorea</name>
    <dbReference type="NCBI Taxonomy" id="2562452"/>
    <lineage>
        <taxon>Bacteria</taxon>
        <taxon>Pseudomonadati</taxon>
        <taxon>Bacteroidota</taxon>
        <taxon>Saprospiria</taxon>
        <taxon>Saprospirales</taxon>
        <taxon>Lewinellaceae</taxon>
        <taxon>Neolewinella</taxon>
    </lineage>
</organism>
<dbReference type="InterPro" id="IPR006016">
    <property type="entry name" value="UspA"/>
</dbReference>
<accession>A0A4S4NKH3</accession>
<comment type="similarity">
    <text evidence="1">Belongs to the universal stress protein A family.</text>
</comment>
<protein>
    <submittedName>
        <fullName evidence="3">Universal stress protein</fullName>
    </submittedName>
</protein>
<dbReference type="Gene3D" id="3.40.50.12370">
    <property type="match status" value="1"/>
</dbReference>
<evidence type="ECO:0000256" key="1">
    <source>
        <dbReference type="ARBA" id="ARBA00008791"/>
    </source>
</evidence>
<evidence type="ECO:0000313" key="3">
    <source>
        <dbReference type="EMBL" id="THH40299.1"/>
    </source>
</evidence>
<dbReference type="PANTHER" id="PTHR46268:SF6">
    <property type="entry name" value="UNIVERSAL STRESS PROTEIN UP12"/>
    <property type="match status" value="1"/>
</dbReference>
<feature type="domain" description="UspA" evidence="2">
    <location>
        <begin position="1"/>
        <end position="150"/>
    </location>
</feature>
<dbReference type="Pfam" id="PF00582">
    <property type="entry name" value="Usp"/>
    <property type="match status" value="2"/>
</dbReference>
<gene>
    <name evidence="3" type="ORF">E4021_06060</name>
</gene>
<dbReference type="InterPro" id="IPR006015">
    <property type="entry name" value="Universal_stress_UspA"/>
</dbReference>
<dbReference type="PRINTS" id="PR01438">
    <property type="entry name" value="UNVRSLSTRESS"/>
</dbReference>
<evidence type="ECO:0000259" key="2">
    <source>
        <dbReference type="Pfam" id="PF00582"/>
    </source>
</evidence>
<dbReference type="SUPFAM" id="SSF52402">
    <property type="entry name" value="Adenine nucleotide alpha hydrolases-like"/>
    <property type="match status" value="2"/>
</dbReference>
<evidence type="ECO:0000313" key="4">
    <source>
        <dbReference type="Proteomes" id="UP000308528"/>
    </source>
</evidence>